<keyword evidence="4" id="KW-0496">Mitochondrion</keyword>
<evidence type="ECO:0000256" key="5">
    <source>
        <dbReference type="ARBA" id="ARBA00023274"/>
    </source>
</evidence>
<evidence type="ECO:0000313" key="8">
    <source>
        <dbReference type="Proteomes" id="UP000292447"/>
    </source>
</evidence>
<dbReference type="GO" id="GO:0005739">
    <property type="term" value="C:mitochondrion"/>
    <property type="evidence" value="ECO:0007669"/>
    <property type="project" value="UniProtKB-SubCell"/>
</dbReference>
<evidence type="ECO:0000256" key="4">
    <source>
        <dbReference type="ARBA" id="ARBA00023128"/>
    </source>
</evidence>
<comment type="similarity">
    <text evidence="2">Belongs to the mitochondrion-specific ribosomal protein mL50 family.</text>
</comment>
<sequence length="221" mass="25341">MISRRLLSKSLGTRAFVSTPRSLFLQNIFGSKDSKTKDLIEKQDEYAVDPNSKILVLNEKNSPSHKPFDPETDIPGFQITQWKEKVVRPQDIEASVTKEMVADAINKAFEESHGSAISAEQYSSTTLGDLQKRFAFTKLVQQKLGFDIKDHTISRSHDVGYLYNSLQKQITHRWSSERNPNAIVLRPEDFEEQPNVYLNTEHSEQEQEKIFEDLKKQALAN</sequence>
<dbReference type="GO" id="GO:0005840">
    <property type="term" value="C:ribosome"/>
    <property type="evidence" value="ECO:0007669"/>
    <property type="project" value="UniProtKB-KW"/>
</dbReference>
<dbReference type="GO" id="GO:1990904">
    <property type="term" value="C:ribonucleoprotein complex"/>
    <property type="evidence" value="ECO:0007669"/>
    <property type="project" value="UniProtKB-KW"/>
</dbReference>
<dbReference type="EMBL" id="CP034459">
    <property type="protein sequence ID" value="QBM89122.1"/>
    <property type="molecule type" value="Genomic_DNA"/>
</dbReference>
<dbReference type="Proteomes" id="UP000292447">
    <property type="component" value="Chromosome IV"/>
</dbReference>
<keyword evidence="8" id="KW-1185">Reference proteome</keyword>
<evidence type="ECO:0000313" key="7">
    <source>
        <dbReference type="EMBL" id="QBM89122.1"/>
    </source>
</evidence>
<evidence type="ECO:0000256" key="6">
    <source>
        <dbReference type="ARBA" id="ARBA00035183"/>
    </source>
</evidence>
<name>A0A4P6XNQ5_9ASCO</name>
<dbReference type="InterPro" id="IPR018305">
    <property type="entry name" value="Ribosomal_m50"/>
</dbReference>
<organism evidence="7 8">
    <name type="scientific">Metschnikowia aff. pulcherrima</name>
    <dbReference type="NCBI Taxonomy" id="2163413"/>
    <lineage>
        <taxon>Eukaryota</taxon>
        <taxon>Fungi</taxon>
        <taxon>Dikarya</taxon>
        <taxon>Ascomycota</taxon>
        <taxon>Saccharomycotina</taxon>
        <taxon>Pichiomycetes</taxon>
        <taxon>Metschnikowiaceae</taxon>
        <taxon>Metschnikowia</taxon>
    </lineage>
</organism>
<keyword evidence="5" id="KW-0687">Ribonucleoprotein</keyword>
<proteinExistence type="inferred from homology"/>
<dbReference type="AlphaFoldDB" id="A0A4P6XNQ5"/>
<dbReference type="InterPro" id="IPR036736">
    <property type="entry name" value="ACP-like_sf"/>
</dbReference>
<accession>A0A4P6XNQ5</accession>
<comment type="subcellular location">
    <subcellularLocation>
        <location evidence="1">Mitochondrion</location>
    </subcellularLocation>
</comment>
<gene>
    <name evidence="7" type="primary">MPUL0D01830</name>
    <name evidence="7" type="ORF">METSCH_D01830</name>
</gene>
<keyword evidence="3" id="KW-0689">Ribosomal protein</keyword>
<evidence type="ECO:0000256" key="3">
    <source>
        <dbReference type="ARBA" id="ARBA00022980"/>
    </source>
</evidence>
<protein>
    <recommendedName>
        <fullName evidence="6">Large ribosomal subunit protein mL50</fullName>
    </recommendedName>
</protein>
<evidence type="ECO:0000256" key="1">
    <source>
        <dbReference type="ARBA" id="ARBA00004173"/>
    </source>
</evidence>
<dbReference type="Pfam" id="PF10501">
    <property type="entry name" value="Ribosomal_L50"/>
    <property type="match status" value="1"/>
</dbReference>
<dbReference type="Gene3D" id="1.10.1200.10">
    <property type="entry name" value="ACP-like"/>
    <property type="match status" value="1"/>
</dbReference>
<reference evidence="8" key="1">
    <citation type="submission" date="2019-03" db="EMBL/GenBank/DDBJ databases">
        <title>Snf2 controls pulcherriminic acid biosynthesis and connects pigmentation and antifungal activity of the yeast Metschnikowia pulcherrima.</title>
        <authorList>
            <person name="Gore-Lloyd D."/>
            <person name="Sumann I."/>
            <person name="Brachmann A.O."/>
            <person name="Schneeberger K."/>
            <person name="Ortiz-Merino R.A."/>
            <person name="Moreno-Beltran M."/>
            <person name="Schlaefli M."/>
            <person name="Kirner P."/>
            <person name="Santos Kron A."/>
            <person name="Wolfe K.H."/>
            <person name="Piel J."/>
            <person name="Ahrens C.H."/>
            <person name="Henk D."/>
            <person name="Freimoser F.M."/>
        </authorList>
    </citation>
    <scope>NUCLEOTIDE SEQUENCE [LARGE SCALE GENOMIC DNA]</scope>
    <source>
        <strain evidence="8">APC 1.2</strain>
    </source>
</reference>
<evidence type="ECO:0000256" key="2">
    <source>
        <dbReference type="ARBA" id="ARBA00008860"/>
    </source>
</evidence>